<accession>A0A6G1Q5F0</accession>
<reference evidence="2" key="2">
    <citation type="submission" date="2019-02" db="EMBL/GenBank/DDBJ databases">
        <title>Opniocepnalus argus Var Kimnra genome.</title>
        <authorList>
            <person name="Zhou C."/>
            <person name="Xiao S."/>
        </authorList>
    </citation>
    <scope>NUCLEOTIDE SEQUENCE [LARGE SCALE GENOMIC DNA]</scope>
</reference>
<name>A0A6G1Q5F0_CHAAH</name>
<evidence type="ECO:0000313" key="2">
    <source>
        <dbReference type="Proteomes" id="UP000503349"/>
    </source>
</evidence>
<evidence type="ECO:0000313" key="1">
    <source>
        <dbReference type="EMBL" id="KAF3697498.1"/>
    </source>
</evidence>
<protein>
    <submittedName>
        <fullName evidence="1">Uncharacterized protein</fullName>
    </submittedName>
</protein>
<sequence length="50" mass="5527">MQLKANTASVGLFLGMKPYCCSQMFTSALSRASTTLSHNFIVWLISFIPL</sequence>
<organism evidence="1 2">
    <name type="scientific">Channa argus</name>
    <name type="common">Northern snakehead</name>
    <name type="synonym">Ophicephalus argus</name>
    <dbReference type="NCBI Taxonomy" id="215402"/>
    <lineage>
        <taxon>Eukaryota</taxon>
        <taxon>Metazoa</taxon>
        <taxon>Chordata</taxon>
        <taxon>Craniata</taxon>
        <taxon>Vertebrata</taxon>
        <taxon>Euteleostomi</taxon>
        <taxon>Actinopterygii</taxon>
        <taxon>Neopterygii</taxon>
        <taxon>Teleostei</taxon>
        <taxon>Neoteleostei</taxon>
        <taxon>Acanthomorphata</taxon>
        <taxon>Anabantaria</taxon>
        <taxon>Anabantiformes</taxon>
        <taxon>Channoidei</taxon>
        <taxon>Channidae</taxon>
        <taxon>Channa</taxon>
    </lineage>
</organism>
<dbReference type="EMBL" id="CM015724">
    <property type="protein sequence ID" value="KAF3697498.1"/>
    <property type="molecule type" value="Genomic_DNA"/>
</dbReference>
<reference evidence="1 2" key="1">
    <citation type="submission" date="2019-02" db="EMBL/GenBank/DDBJ databases">
        <title>Opniocepnalus argus genome.</title>
        <authorList>
            <person name="Zhou C."/>
            <person name="Xiao S."/>
        </authorList>
    </citation>
    <scope>NUCLEOTIDE SEQUENCE [LARGE SCALE GENOMIC DNA]</scope>
    <source>
        <strain evidence="1">OARG1902GOOAL</strain>
        <tissue evidence="1">Muscle</tissue>
    </source>
</reference>
<keyword evidence="2" id="KW-1185">Reference proteome</keyword>
<dbReference type="AlphaFoldDB" id="A0A6G1Q5F0"/>
<gene>
    <name evidence="1" type="ORF">EXN66_Car013178</name>
</gene>
<dbReference type="Proteomes" id="UP000503349">
    <property type="component" value="Chromosome 13"/>
</dbReference>
<proteinExistence type="predicted"/>